<feature type="domain" description="HTH tetR-type" evidence="3">
    <location>
        <begin position="22"/>
        <end position="82"/>
    </location>
</feature>
<protein>
    <submittedName>
        <fullName evidence="4">TetR family transcriptional regulator</fullName>
    </submittedName>
</protein>
<feature type="DNA-binding region" description="H-T-H motif" evidence="2">
    <location>
        <begin position="45"/>
        <end position="64"/>
    </location>
</feature>
<keyword evidence="1 2" id="KW-0238">DNA-binding</keyword>
<dbReference type="RefSeq" id="WP_100868468.1">
    <property type="nucleotide sequence ID" value="NZ_PHUF01000007.1"/>
</dbReference>
<dbReference type="PANTHER" id="PTHR30328:SF54">
    <property type="entry name" value="HTH-TYPE TRANSCRIPTIONAL REPRESSOR SCO4008"/>
    <property type="match status" value="1"/>
</dbReference>
<dbReference type="Gene3D" id="1.10.357.10">
    <property type="entry name" value="Tetracycline Repressor, domain 2"/>
    <property type="match status" value="1"/>
</dbReference>
<sequence>MGVEASIGRAPRRRRNKVRDADATRDEILLAATEEFAEKGLFGARVEEIAARTATSKHMIYYYFGSKDGLYSAVLERAYEGFRSAENAVDYDLLEPVEALRLLVGNTFDVHLANPDTIRILMSENLDNARHAKAMDHSGQRHLVLTKTKRILDRGVAEGLFRSDIDALTFHLLISAFSFFFVGNRHTFGTVFAIDMTDKDFVERQREELITTMLCRCRA</sequence>
<evidence type="ECO:0000259" key="3">
    <source>
        <dbReference type="PROSITE" id="PS50977"/>
    </source>
</evidence>
<accession>A0A2N0H3H2</accession>
<dbReference type="PROSITE" id="PS50977">
    <property type="entry name" value="HTH_TETR_2"/>
    <property type="match status" value="1"/>
</dbReference>
<dbReference type="SUPFAM" id="SSF46689">
    <property type="entry name" value="Homeodomain-like"/>
    <property type="match status" value="1"/>
</dbReference>
<evidence type="ECO:0000313" key="5">
    <source>
        <dbReference type="Proteomes" id="UP000232587"/>
    </source>
</evidence>
<evidence type="ECO:0000256" key="2">
    <source>
        <dbReference type="PROSITE-ProRule" id="PRU00335"/>
    </source>
</evidence>
<dbReference type="EMBL" id="PHUF01000007">
    <property type="protein sequence ID" value="PKB13496.1"/>
    <property type="molecule type" value="Genomic_DNA"/>
</dbReference>
<dbReference type="GO" id="GO:0003677">
    <property type="term" value="F:DNA binding"/>
    <property type="evidence" value="ECO:0007669"/>
    <property type="project" value="UniProtKB-UniRule"/>
</dbReference>
<reference evidence="4 5" key="1">
    <citation type="submission" date="2017-11" db="EMBL/GenBank/DDBJ databases">
        <title>Genomic Encyclopedia of Type Strains, Phase III (KMG-III): the genomes of soil and plant-associated and newly described type strains.</title>
        <authorList>
            <person name="Whitman W."/>
        </authorList>
    </citation>
    <scope>NUCLEOTIDE SEQUENCE [LARGE SCALE GENOMIC DNA]</scope>
    <source>
        <strain evidence="4 5">CGMCC 1.12274</strain>
    </source>
</reference>
<dbReference type="SUPFAM" id="SSF48498">
    <property type="entry name" value="Tetracyclin repressor-like, C-terminal domain"/>
    <property type="match status" value="1"/>
</dbReference>
<name>A0A2N0H3H2_9SPHN</name>
<dbReference type="InterPro" id="IPR041474">
    <property type="entry name" value="NicS_C"/>
</dbReference>
<organism evidence="4 5">
    <name type="scientific">Novosphingobium kunmingense</name>
    <dbReference type="NCBI Taxonomy" id="1211806"/>
    <lineage>
        <taxon>Bacteria</taxon>
        <taxon>Pseudomonadati</taxon>
        <taxon>Pseudomonadota</taxon>
        <taxon>Alphaproteobacteria</taxon>
        <taxon>Sphingomonadales</taxon>
        <taxon>Sphingomonadaceae</taxon>
        <taxon>Novosphingobium</taxon>
    </lineage>
</organism>
<dbReference type="PANTHER" id="PTHR30328">
    <property type="entry name" value="TRANSCRIPTIONAL REPRESSOR"/>
    <property type="match status" value="1"/>
</dbReference>
<dbReference type="Pfam" id="PF17938">
    <property type="entry name" value="TetR_C_29"/>
    <property type="match status" value="1"/>
</dbReference>
<dbReference type="InterPro" id="IPR050109">
    <property type="entry name" value="HTH-type_TetR-like_transc_reg"/>
</dbReference>
<comment type="caution">
    <text evidence="4">The sequence shown here is derived from an EMBL/GenBank/DDBJ whole genome shotgun (WGS) entry which is preliminary data.</text>
</comment>
<evidence type="ECO:0000313" key="4">
    <source>
        <dbReference type="EMBL" id="PKB13496.1"/>
    </source>
</evidence>
<dbReference type="Proteomes" id="UP000232587">
    <property type="component" value="Unassembled WGS sequence"/>
</dbReference>
<gene>
    <name evidence="4" type="ORF">B0I00_3297</name>
</gene>
<dbReference type="InterPro" id="IPR001647">
    <property type="entry name" value="HTH_TetR"/>
</dbReference>
<keyword evidence="5" id="KW-1185">Reference proteome</keyword>
<dbReference type="OrthoDB" id="2356263at2"/>
<dbReference type="AlphaFoldDB" id="A0A2N0H3H2"/>
<dbReference type="Pfam" id="PF00440">
    <property type="entry name" value="TetR_N"/>
    <property type="match status" value="1"/>
</dbReference>
<dbReference type="PRINTS" id="PR00455">
    <property type="entry name" value="HTHTETR"/>
</dbReference>
<proteinExistence type="predicted"/>
<dbReference type="InterPro" id="IPR036271">
    <property type="entry name" value="Tet_transcr_reg_TetR-rel_C_sf"/>
</dbReference>
<evidence type="ECO:0000256" key="1">
    <source>
        <dbReference type="ARBA" id="ARBA00023125"/>
    </source>
</evidence>
<dbReference type="InterPro" id="IPR009057">
    <property type="entry name" value="Homeodomain-like_sf"/>
</dbReference>